<dbReference type="AlphaFoldDB" id="A0A1V2W0Y0"/>
<comment type="caution">
    <text evidence="2">The sequence shown here is derived from an EMBL/GenBank/DDBJ whole genome shotgun (WGS) entry which is preliminary data.</text>
</comment>
<evidence type="ECO:0000313" key="3">
    <source>
        <dbReference type="Proteomes" id="UP000188543"/>
    </source>
</evidence>
<feature type="compositionally biased region" description="Basic and acidic residues" evidence="1">
    <location>
        <begin position="81"/>
        <end position="96"/>
    </location>
</feature>
<evidence type="ECO:0000313" key="2">
    <source>
        <dbReference type="EMBL" id="ONU82641.1"/>
    </source>
</evidence>
<dbReference type="OrthoDB" id="9007863at2"/>
<sequence length="288" mass="28814">MTTLVHRPAPGGGVGPGGMPRVSPAAAHAAGCVLAFAAVLGGGIHLANAADWSGLAHSRALLAAAQARAADAQRVLASAGQRRDGHRASMRDDRSPHAPEWAALMLELADLAASSGLSGISVEPQRADGAAPDGRRTVHIAADGGFRALLHMVGGLARFPVLAVPSALRIERGTSAARVDMSVDVFPALPATTTADGNTPVRVAAPDADPFGDAGAAEAAGHAARFAGTIRDARAGLALFDDGDGAFTAVAPGDVLGAARVVRIDRAAVTLATADGSQRLVLDDGGRP</sequence>
<organism evidence="2 3">
    <name type="scientific">Burkholderia cenocepacia</name>
    <dbReference type="NCBI Taxonomy" id="95486"/>
    <lineage>
        <taxon>Bacteria</taxon>
        <taxon>Pseudomonadati</taxon>
        <taxon>Pseudomonadota</taxon>
        <taxon>Betaproteobacteria</taxon>
        <taxon>Burkholderiales</taxon>
        <taxon>Burkholderiaceae</taxon>
        <taxon>Burkholderia</taxon>
        <taxon>Burkholderia cepacia complex</taxon>
    </lineage>
</organism>
<proteinExistence type="predicted"/>
<dbReference type="RefSeq" id="WP_077176557.1">
    <property type="nucleotide sequence ID" value="NZ_CADETK010000019.1"/>
</dbReference>
<gene>
    <name evidence="2" type="ORF">A8E72_20895</name>
</gene>
<evidence type="ECO:0000256" key="1">
    <source>
        <dbReference type="SAM" id="MobiDB-lite"/>
    </source>
</evidence>
<name>A0A1V2W0Y0_9BURK</name>
<dbReference type="Proteomes" id="UP000188543">
    <property type="component" value="Unassembled WGS sequence"/>
</dbReference>
<feature type="region of interest" description="Disordered" evidence="1">
    <location>
        <begin position="76"/>
        <end position="96"/>
    </location>
</feature>
<reference evidence="2 3" key="1">
    <citation type="submission" date="2016-08" db="EMBL/GenBank/DDBJ databases">
        <authorList>
            <person name="Seilhamer J.J."/>
        </authorList>
    </citation>
    <scope>NUCLEOTIDE SEQUENCE [LARGE SCALE GENOMIC DNA]</scope>
    <source>
        <strain evidence="2 3">VC14762</strain>
    </source>
</reference>
<dbReference type="EMBL" id="MUTJ01000066">
    <property type="protein sequence ID" value="ONU82641.1"/>
    <property type="molecule type" value="Genomic_DNA"/>
</dbReference>
<accession>A0A1V2W0Y0</accession>
<protein>
    <submittedName>
        <fullName evidence="2">Pilus assembly protein</fullName>
    </submittedName>
</protein>